<reference evidence="1 2" key="1">
    <citation type="journal article" date="2013" name="Genome Biol. Evol.">
        <title>Comparison of metabolic capacities and inference of gene content evolution in mosquito-associated Spiroplasma diminutum and S. taiwanense.</title>
        <authorList>
            <person name="Lo W.S."/>
            <person name="Ku C."/>
            <person name="Chen L.L."/>
            <person name="Chang T.H."/>
            <person name="Kuo C.H."/>
        </authorList>
    </citation>
    <scope>NUCLEOTIDE SEQUENCE [LARGE SCALE GENOMIC DNA]</scope>
    <source>
        <strain evidence="1">CT-1</strain>
    </source>
</reference>
<protein>
    <submittedName>
        <fullName evidence="1">Uncharacterized protein</fullName>
    </submittedName>
</protein>
<dbReference type="PATRIC" id="fig|1276220.3.peg.803"/>
<dbReference type="KEGG" id="stai:STAIW_v1c07860"/>
<proteinExistence type="predicted"/>
<dbReference type="STRING" id="1276220.STAIW_v1c07860"/>
<dbReference type="AlphaFoldDB" id="S5M054"/>
<keyword evidence="2" id="KW-1185">Reference proteome</keyword>
<dbReference type="Proteomes" id="UP000014984">
    <property type="component" value="Chromosome"/>
</dbReference>
<evidence type="ECO:0000313" key="1">
    <source>
        <dbReference type="EMBL" id="AGR41382.1"/>
    </source>
</evidence>
<dbReference type="HOGENOM" id="CLU_2002478_0_0_14"/>
<sequence length="124" mass="14699">MQRYMSWKILVIKDGQKVSLFLNNIVISTVEQNYKIPIEDLNVVLFENLKSVVTSRLLVKLADYRSFTRKKEILLEDKGNPIIYENYSIASKKTILNAKVWNFDEVEQRTEYLSKRLAIDIYEY</sequence>
<organism evidence="1 2">
    <name type="scientific">Spiroplasma taiwanense CT-1</name>
    <dbReference type="NCBI Taxonomy" id="1276220"/>
    <lineage>
        <taxon>Bacteria</taxon>
        <taxon>Bacillati</taxon>
        <taxon>Mycoplasmatota</taxon>
        <taxon>Mollicutes</taxon>
        <taxon>Entomoplasmatales</taxon>
        <taxon>Spiroplasmataceae</taxon>
        <taxon>Spiroplasma</taxon>
    </lineage>
</organism>
<dbReference type="EMBL" id="CP005074">
    <property type="protein sequence ID" value="AGR41382.1"/>
    <property type="molecule type" value="Genomic_DNA"/>
</dbReference>
<evidence type="ECO:0000313" key="2">
    <source>
        <dbReference type="Proteomes" id="UP000014984"/>
    </source>
</evidence>
<name>S5M054_9MOLU</name>
<gene>
    <name evidence="1" type="ORF">STAIW_v1c07860</name>
</gene>
<accession>S5M054</accession>